<evidence type="ECO:0000313" key="3">
    <source>
        <dbReference type="Proteomes" id="UP000824890"/>
    </source>
</evidence>
<dbReference type="InterPro" id="IPR038795">
    <property type="entry name" value="MED8_plant"/>
</dbReference>
<evidence type="ECO:0008006" key="4">
    <source>
        <dbReference type="Google" id="ProtNLM"/>
    </source>
</evidence>
<keyword evidence="3" id="KW-1185">Reference proteome</keyword>
<feature type="compositionally biased region" description="Low complexity" evidence="1">
    <location>
        <begin position="388"/>
        <end position="429"/>
    </location>
</feature>
<dbReference type="Proteomes" id="UP000824890">
    <property type="component" value="Unassembled WGS sequence"/>
</dbReference>
<evidence type="ECO:0000313" key="2">
    <source>
        <dbReference type="EMBL" id="KAH0910309.1"/>
    </source>
</evidence>
<comment type="caution">
    <text evidence="2">The sequence shown here is derived from an EMBL/GenBank/DDBJ whole genome shotgun (WGS) entry which is preliminary data.</text>
</comment>
<feature type="region of interest" description="Disordered" evidence="1">
    <location>
        <begin position="386"/>
        <end position="435"/>
    </location>
</feature>
<dbReference type="PANTHER" id="PTHR35552:SF1">
    <property type="entry name" value="MEDIATOR OF RNA POLYMERASE II TRANSCRIPTION SUBUNIT 8"/>
    <property type="match status" value="1"/>
</dbReference>
<dbReference type="EMBL" id="JAGKQM010000009">
    <property type="protein sequence ID" value="KAH0910309.1"/>
    <property type="molecule type" value="Genomic_DNA"/>
</dbReference>
<feature type="region of interest" description="Disordered" evidence="1">
    <location>
        <begin position="326"/>
        <end position="350"/>
    </location>
</feature>
<evidence type="ECO:0000256" key="1">
    <source>
        <dbReference type="SAM" id="MobiDB-lite"/>
    </source>
</evidence>
<accession>A0ABQ8BZS4</accession>
<dbReference type="PANTHER" id="PTHR35552">
    <property type="entry name" value="MEDIATOR OF RNA POLYMERASE II TRANSCRIPTION SUBUNIT 8"/>
    <property type="match status" value="1"/>
</dbReference>
<reference evidence="2 3" key="1">
    <citation type="submission" date="2021-05" db="EMBL/GenBank/DDBJ databases">
        <title>Genome Assembly of Synthetic Allotetraploid Brassica napus Reveals Homoeologous Exchanges between Subgenomes.</title>
        <authorList>
            <person name="Davis J.T."/>
        </authorList>
    </citation>
    <scope>NUCLEOTIDE SEQUENCE [LARGE SCALE GENOMIC DNA]</scope>
    <source>
        <strain evidence="3">cv. Da-Ae</strain>
        <tissue evidence="2">Seedling</tissue>
    </source>
</reference>
<name>A0ABQ8BZS4_BRANA</name>
<proteinExistence type="predicted"/>
<gene>
    <name evidence="2" type="ORF">HID58_033630</name>
</gene>
<organism evidence="2 3">
    <name type="scientific">Brassica napus</name>
    <name type="common">Rape</name>
    <dbReference type="NCBI Taxonomy" id="3708"/>
    <lineage>
        <taxon>Eukaryota</taxon>
        <taxon>Viridiplantae</taxon>
        <taxon>Streptophyta</taxon>
        <taxon>Embryophyta</taxon>
        <taxon>Tracheophyta</taxon>
        <taxon>Spermatophyta</taxon>
        <taxon>Magnoliopsida</taxon>
        <taxon>eudicotyledons</taxon>
        <taxon>Gunneridae</taxon>
        <taxon>Pentapetalae</taxon>
        <taxon>rosids</taxon>
        <taxon>malvids</taxon>
        <taxon>Brassicales</taxon>
        <taxon>Brassicaceae</taxon>
        <taxon>Brassiceae</taxon>
        <taxon>Brassica</taxon>
    </lineage>
</organism>
<sequence>MDTATQPPQGQPPPVAEKLNPELVQLLNLESVKTRADSLFKAISRILEDFDAYGRTNTSPKWQDILGQYSMVNLELFNIVEEVKKVSKAFVVLPKNVNAENAQILPVMLSSKLLPEMEADDNVKREQLLQGVQNLPVPMQIEKLKERMTLIAQACENAEKTLADTRKAYGFGARQGPSMLPTMDKVQVAKIQEQESMLRAAVNDGAGTRLPPDQRQITTALPPHLVDVLFVNDAGKNALPVASNNINSQGNMMQSQMPSLHDLQAQQKFQSLHGQQHQMPYSQSMGHQQYQARQLSGGHIQHGMSQGQLNPAMLNRQLNQFSGGANSAMFTSAQGSPSSQMIPNMSSMQSQTLNPRMQQYGVSGTNAQRGHASQMLGDQMFNNSGMMQTQQSQQPQQQQQQQQQQQGAYGNMQTNQQNLQPNMLQNPQQRHQNPQ</sequence>
<protein>
    <recommendedName>
        <fullName evidence="4">Mediator of RNA polymerase II transcription subunit 8</fullName>
    </recommendedName>
</protein>